<dbReference type="SUPFAM" id="SSF48695">
    <property type="entry name" value="Multiheme cytochromes"/>
    <property type="match status" value="1"/>
</dbReference>
<keyword evidence="1" id="KW-0732">Signal</keyword>
<feature type="signal peptide" evidence="1">
    <location>
        <begin position="1"/>
        <end position="22"/>
    </location>
</feature>
<dbReference type="EMBL" id="JAEVLS010000001">
    <property type="protein sequence ID" value="MBM0103261.1"/>
    <property type="molecule type" value="Genomic_DNA"/>
</dbReference>
<accession>A0ABS1WQK9</accession>
<dbReference type="Proteomes" id="UP000661077">
    <property type="component" value="Unassembled WGS sequence"/>
</dbReference>
<feature type="chain" id="PRO_5046076046" evidence="1">
    <location>
        <begin position="23"/>
        <end position="205"/>
    </location>
</feature>
<evidence type="ECO:0000313" key="2">
    <source>
        <dbReference type="EMBL" id="MBM0103261.1"/>
    </source>
</evidence>
<comment type="caution">
    <text evidence="2">The sequence shown here is derived from an EMBL/GenBank/DDBJ whole genome shotgun (WGS) entry which is preliminary data.</text>
</comment>
<organism evidence="2 3">
    <name type="scientific">Steroidobacter gossypii</name>
    <dbReference type="NCBI Taxonomy" id="2805490"/>
    <lineage>
        <taxon>Bacteria</taxon>
        <taxon>Pseudomonadati</taxon>
        <taxon>Pseudomonadota</taxon>
        <taxon>Gammaproteobacteria</taxon>
        <taxon>Steroidobacterales</taxon>
        <taxon>Steroidobacteraceae</taxon>
        <taxon>Steroidobacter</taxon>
    </lineage>
</organism>
<sequence>MFSHRSVATAALLLLSTNVTLADSSGESLRAPKAFDSVRNRTERSVALFTEAGKVLQHPRCLNCHPVERQPTQGDDLHPHMPPVHGGPENRGTKELPCTSCHGPHNTATLGTGLKSIPGSDPWALAPASMAWQGFSLGEICAQLKDPARNGNRTLAQIEEHLAKDHLVGWAWHPGEGRTPAPGTQQIFGELIAAWIKTGAHCPKP</sequence>
<evidence type="ECO:0000313" key="3">
    <source>
        <dbReference type="Proteomes" id="UP000661077"/>
    </source>
</evidence>
<reference evidence="2 3" key="1">
    <citation type="journal article" date="2021" name="Int. J. Syst. Evol. Microbiol.">
        <title>Steroidobacter gossypii sp. nov., isolated from soil of cotton cropping field.</title>
        <authorList>
            <person name="Huang R."/>
            <person name="Yang S."/>
            <person name="Zhen C."/>
            <person name="Liu W."/>
        </authorList>
    </citation>
    <scope>NUCLEOTIDE SEQUENCE [LARGE SCALE GENOMIC DNA]</scope>
    <source>
        <strain evidence="2 3">S1-65</strain>
    </source>
</reference>
<dbReference type="InterPro" id="IPR036280">
    <property type="entry name" value="Multihaem_cyt_sf"/>
</dbReference>
<proteinExistence type="predicted"/>
<gene>
    <name evidence="2" type="ORF">JM946_00830</name>
</gene>
<keyword evidence="3" id="KW-1185">Reference proteome</keyword>
<protein>
    <submittedName>
        <fullName evidence="2">Isoquinoline 1-oxidoreductase subunit</fullName>
    </submittedName>
</protein>
<evidence type="ECO:0000256" key="1">
    <source>
        <dbReference type="SAM" id="SignalP"/>
    </source>
</evidence>
<name>A0ABS1WQK9_9GAMM</name>
<dbReference type="RefSeq" id="WP_203165245.1">
    <property type="nucleotide sequence ID" value="NZ_JAEVLS010000001.1"/>
</dbReference>